<accession>A0A1G5H211</accession>
<dbReference type="OrthoDB" id="965844at2"/>
<evidence type="ECO:0000256" key="3">
    <source>
        <dbReference type="ARBA" id="ARBA00023163"/>
    </source>
</evidence>
<evidence type="ECO:0000259" key="4">
    <source>
        <dbReference type="PROSITE" id="PS50043"/>
    </source>
</evidence>
<keyword evidence="3" id="KW-0804">Transcription</keyword>
<evidence type="ECO:0000313" key="5">
    <source>
        <dbReference type="EMBL" id="SCY57701.1"/>
    </source>
</evidence>
<dbReference type="Proteomes" id="UP000199354">
    <property type="component" value="Unassembled WGS sequence"/>
</dbReference>
<dbReference type="CDD" id="cd06170">
    <property type="entry name" value="LuxR_C_like"/>
    <property type="match status" value="1"/>
</dbReference>
<dbReference type="SUPFAM" id="SSF55785">
    <property type="entry name" value="PYP-like sensor domain (PAS domain)"/>
    <property type="match status" value="1"/>
</dbReference>
<reference evidence="5 6" key="1">
    <citation type="submission" date="2016-10" db="EMBL/GenBank/DDBJ databases">
        <authorList>
            <person name="de Groot N.N."/>
        </authorList>
    </citation>
    <scope>NUCLEOTIDE SEQUENCE [LARGE SCALE GENOMIC DNA]</scope>
    <source>
        <strain evidence="5 6">CGMCC 1.7031</strain>
    </source>
</reference>
<dbReference type="InterPro" id="IPR036388">
    <property type="entry name" value="WH-like_DNA-bd_sf"/>
</dbReference>
<dbReference type="GO" id="GO:0003677">
    <property type="term" value="F:DNA binding"/>
    <property type="evidence" value="ECO:0007669"/>
    <property type="project" value="UniProtKB-KW"/>
</dbReference>
<keyword evidence="2" id="KW-0238">DNA-binding</keyword>
<dbReference type="InterPro" id="IPR016032">
    <property type="entry name" value="Sig_transdc_resp-reg_C-effctor"/>
</dbReference>
<dbReference type="Pfam" id="PF00196">
    <property type="entry name" value="GerE"/>
    <property type="match status" value="1"/>
</dbReference>
<keyword evidence="6" id="KW-1185">Reference proteome</keyword>
<proteinExistence type="predicted"/>
<dbReference type="SMART" id="SM00421">
    <property type="entry name" value="HTH_LUXR"/>
    <property type="match status" value="1"/>
</dbReference>
<evidence type="ECO:0000256" key="1">
    <source>
        <dbReference type="ARBA" id="ARBA00023015"/>
    </source>
</evidence>
<dbReference type="PROSITE" id="PS50043">
    <property type="entry name" value="HTH_LUXR_2"/>
    <property type="match status" value="1"/>
</dbReference>
<dbReference type="PRINTS" id="PR00038">
    <property type="entry name" value="HTHLUXR"/>
</dbReference>
<dbReference type="AlphaFoldDB" id="A0A1G5H211"/>
<dbReference type="Gene3D" id="1.10.10.10">
    <property type="entry name" value="Winged helix-like DNA-binding domain superfamily/Winged helix DNA-binding domain"/>
    <property type="match status" value="1"/>
</dbReference>
<sequence>MELSFFTEAKKVWNRMSQNNLPNEEPFELQLYKKFTDIFHVGNYYYYIFDIARVEFRFISPEVKKVLGYEAQEIDLAFFMSNVHPEDQHVFLNHETTVIDFFKKLPLEKIPLYKVSYDYRVRHQSGHYVRILQQVVALQYDDDKNLQVSMGVHTDISHLKTDKVSSLSFIGLSGEPSYYHVQVAPHYKPSPEIFTRREKEIVALLIKGLMSSEIAERLFISKHTVDTHRKNILAKTHTKSTHEFLSWVMSQGLV</sequence>
<dbReference type="EMBL" id="FMVF01000007">
    <property type="protein sequence ID" value="SCY57701.1"/>
    <property type="molecule type" value="Genomic_DNA"/>
</dbReference>
<dbReference type="PANTHER" id="PTHR44688">
    <property type="entry name" value="DNA-BINDING TRANSCRIPTIONAL ACTIVATOR DEVR_DOSR"/>
    <property type="match status" value="1"/>
</dbReference>
<keyword evidence="1" id="KW-0805">Transcription regulation</keyword>
<dbReference type="SUPFAM" id="SSF46894">
    <property type="entry name" value="C-terminal effector domain of the bipartite response regulators"/>
    <property type="match status" value="1"/>
</dbReference>
<dbReference type="InterPro" id="IPR013655">
    <property type="entry name" value="PAS_fold_3"/>
</dbReference>
<dbReference type="PANTHER" id="PTHR44688:SF16">
    <property type="entry name" value="DNA-BINDING TRANSCRIPTIONAL ACTIVATOR DEVR_DOSR"/>
    <property type="match status" value="1"/>
</dbReference>
<dbReference type="InterPro" id="IPR035965">
    <property type="entry name" value="PAS-like_dom_sf"/>
</dbReference>
<organism evidence="5 6">
    <name type="scientific">Flavobacterium caeni</name>
    <dbReference type="NCBI Taxonomy" id="490189"/>
    <lineage>
        <taxon>Bacteria</taxon>
        <taxon>Pseudomonadati</taxon>
        <taxon>Bacteroidota</taxon>
        <taxon>Flavobacteriia</taxon>
        <taxon>Flavobacteriales</taxon>
        <taxon>Flavobacteriaceae</taxon>
        <taxon>Flavobacterium</taxon>
    </lineage>
</organism>
<dbReference type="RefSeq" id="WP_091141915.1">
    <property type="nucleotide sequence ID" value="NZ_FMVF01000007.1"/>
</dbReference>
<dbReference type="PROSITE" id="PS00622">
    <property type="entry name" value="HTH_LUXR_1"/>
    <property type="match status" value="1"/>
</dbReference>
<protein>
    <submittedName>
        <fullName evidence="5">PAS fold-containing protein</fullName>
    </submittedName>
</protein>
<dbReference type="Gene3D" id="3.30.450.20">
    <property type="entry name" value="PAS domain"/>
    <property type="match status" value="1"/>
</dbReference>
<dbReference type="STRING" id="490189.SAMN02927903_01726"/>
<dbReference type="GO" id="GO:0006355">
    <property type="term" value="P:regulation of DNA-templated transcription"/>
    <property type="evidence" value="ECO:0007669"/>
    <property type="project" value="InterPro"/>
</dbReference>
<feature type="domain" description="HTH luxR-type" evidence="4">
    <location>
        <begin position="187"/>
        <end position="252"/>
    </location>
</feature>
<dbReference type="Pfam" id="PF08447">
    <property type="entry name" value="PAS_3"/>
    <property type="match status" value="1"/>
</dbReference>
<evidence type="ECO:0000313" key="6">
    <source>
        <dbReference type="Proteomes" id="UP000199354"/>
    </source>
</evidence>
<gene>
    <name evidence="5" type="ORF">SAMN02927903_01726</name>
</gene>
<dbReference type="InterPro" id="IPR000792">
    <property type="entry name" value="Tscrpt_reg_LuxR_C"/>
</dbReference>
<name>A0A1G5H211_9FLAO</name>
<evidence type="ECO:0000256" key="2">
    <source>
        <dbReference type="ARBA" id="ARBA00023125"/>
    </source>
</evidence>